<dbReference type="PANTHER" id="PTHR35340">
    <property type="entry name" value="PQQ ENZYME REPEAT PROTEIN-RELATED"/>
    <property type="match status" value="1"/>
</dbReference>
<accession>A0ABS5HUU7</accession>
<keyword evidence="1" id="KW-1133">Transmembrane helix</keyword>
<evidence type="ECO:0008006" key="4">
    <source>
        <dbReference type="Google" id="ProtNLM"/>
    </source>
</evidence>
<name>A0ABS5HUU7_9RHOB</name>
<gene>
    <name evidence="2" type="ORF">IT775_16610</name>
</gene>
<dbReference type="InterPro" id="IPR039535">
    <property type="entry name" value="ASST-like"/>
</dbReference>
<dbReference type="Pfam" id="PF14269">
    <property type="entry name" value="Arylsulfotran_2"/>
    <property type="match status" value="1"/>
</dbReference>
<comment type="caution">
    <text evidence="2">The sequence shown here is derived from an EMBL/GenBank/DDBJ whole genome shotgun (WGS) entry which is preliminary data.</text>
</comment>
<dbReference type="RefSeq" id="WP_212702363.1">
    <property type="nucleotide sequence ID" value="NZ_JADMKU010000018.1"/>
</dbReference>
<keyword evidence="3" id="KW-1185">Reference proteome</keyword>
<dbReference type="EMBL" id="JADMKU010000018">
    <property type="protein sequence ID" value="MBR9652742.1"/>
    <property type="molecule type" value="Genomic_DNA"/>
</dbReference>
<evidence type="ECO:0000256" key="1">
    <source>
        <dbReference type="SAM" id="Phobius"/>
    </source>
</evidence>
<dbReference type="InterPro" id="IPR053143">
    <property type="entry name" value="Arylsulfate_ST"/>
</dbReference>
<keyword evidence="1" id="KW-0812">Transmembrane</keyword>
<proteinExistence type="predicted"/>
<dbReference type="Proteomes" id="UP001195941">
    <property type="component" value="Unassembled WGS sequence"/>
</dbReference>
<evidence type="ECO:0000313" key="2">
    <source>
        <dbReference type="EMBL" id="MBR9652742.1"/>
    </source>
</evidence>
<dbReference type="InterPro" id="IPR015943">
    <property type="entry name" value="WD40/YVTN_repeat-like_dom_sf"/>
</dbReference>
<dbReference type="Gene3D" id="2.130.10.10">
    <property type="entry name" value="YVTN repeat-like/Quinoprotein amine dehydrogenase"/>
    <property type="match status" value="1"/>
</dbReference>
<evidence type="ECO:0000313" key="3">
    <source>
        <dbReference type="Proteomes" id="UP001195941"/>
    </source>
</evidence>
<reference evidence="2 3" key="1">
    <citation type="journal article" date="2021" name="Arch. Microbiol.">
        <title>Thalassobius aquimarinus sp. nov., isolated from the Sea of Japan seashore.</title>
        <authorList>
            <person name="Kurilenko V.V."/>
            <person name="Romanenko L.A."/>
            <person name="Chernysheva N.Y."/>
            <person name="Velansky P.V."/>
            <person name="Tekutyeva L.A."/>
            <person name="Isaeva M.P."/>
            <person name="Mikhailov V.V."/>
        </authorList>
    </citation>
    <scope>NUCLEOTIDE SEQUENCE [LARGE SCALE GENOMIC DNA]</scope>
    <source>
        <strain evidence="2 3">KMM 8518</strain>
    </source>
</reference>
<dbReference type="PANTHER" id="PTHR35340:SF5">
    <property type="entry name" value="ASST-DOMAIN-CONTAINING PROTEIN"/>
    <property type="match status" value="1"/>
</dbReference>
<dbReference type="SUPFAM" id="SSF63829">
    <property type="entry name" value="Calcium-dependent phosphotriesterase"/>
    <property type="match status" value="1"/>
</dbReference>
<sequence>MTQDPRREEGPEEAPKPAQFRPDRIALMAVMFLIGGFFSHFSLPPFPALPEGLINTIHFVGDRIISRPVSMKDITYEGTGLVTHDPDAAQPGYTLIQGVLPGGPQIRMLDMSGREVHRWDVDFFAAWDDPQHLDAVPISDLWYNTQGFLPLSDGSVLVNISEKGSVMLDRCSRPLWTVDRMMHHSVTDAGDGKYWIPSLIPLDETPDDYFAQHFPRDLIAENMEPGTMSYNNSIALVGDGGAIEKEFSVLQAIVDAKLEHVMTTALFAYPSDPVHLNDIEVVTTELANKIPGVEQGDLLFSARNINMLGILDQSDGHLKWHHEGPWTWQHDPDIMPDGTIEVFNNRNKLTSNFVDSSQILSFDPATGETRVLYPLAEGDAFFTWIEGAHQRQPNGNILISETYAGRIFEVTPDGKIAWDYRLPYDDEAASMFEVGMRVPLDFFDVDDWNCDAG</sequence>
<feature type="transmembrane region" description="Helical" evidence="1">
    <location>
        <begin position="25"/>
        <end position="43"/>
    </location>
</feature>
<protein>
    <recommendedName>
        <fullName evidence="4">Arylsulfotransferase (ASST)</fullName>
    </recommendedName>
</protein>
<organism evidence="2 3">
    <name type="scientific">Thalassovita aquimarina</name>
    <dbReference type="NCBI Taxonomy" id="2785917"/>
    <lineage>
        <taxon>Bacteria</taxon>
        <taxon>Pseudomonadati</taxon>
        <taxon>Pseudomonadota</taxon>
        <taxon>Alphaproteobacteria</taxon>
        <taxon>Rhodobacterales</taxon>
        <taxon>Roseobacteraceae</taxon>
        <taxon>Thalassovita</taxon>
    </lineage>
</organism>
<keyword evidence="1" id="KW-0472">Membrane</keyword>